<name>A0A1Y0T0Z9_9CAUD</name>
<organism evidence="1 2">
    <name type="scientific">Pseudomonas phage Noxifer</name>
    <dbReference type="NCBI Taxonomy" id="2006684"/>
    <lineage>
        <taxon>Viruses</taxon>
        <taxon>Duplodnaviria</taxon>
        <taxon>Heunggongvirae</taxon>
        <taxon>Uroviricota</taxon>
        <taxon>Caudoviricetes</taxon>
        <taxon>Chimalliviridae</taxon>
        <taxon>Noxifervirus</taxon>
        <taxon>Noxifervirus noxifer</taxon>
    </lineage>
</organism>
<sequence length="93" mass="10791">MFLYRIYDNTREYSFRGGIRAAIIAAESEEEARNVVIEDDKHGEHVQLNTPDYTSELLGFCSTVKAGVVLVDYDYDYLEVTYDWHKECPTDND</sequence>
<accession>A0A1Y0T0Z9</accession>
<evidence type="ECO:0000313" key="2">
    <source>
        <dbReference type="Proteomes" id="UP000224829"/>
    </source>
</evidence>
<protein>
    <submittedName>
        <fullName evidence="1">Uncharacterized protein</fullName>
    </submittedName>
</protein>
<evidence type="ECO:0000313" key="1">
    <source>
        <dbReference type="EMBL" id="ARV77459.1"/>
    </source>
</evidence>
<proteinExistence type="predicted"/>
<gene>
    <name evidence="1" type="ORF">NOXIFER_294</name>
</gene>
<keyword evidence="2" id="KW-1185">Reference proteome</keyword>
<dbReference type="Proteomes" id="UP000224829">
    <property type="component" value="Segment"/>
</dbReference>
<reference evidence="1 2" key="1">
    <citation type="submission" date="2017-05" db="EMBL/GenBank/DDBJ databases">
        <authorList>
            <person name="Song R."/>
            <person name="Chenine A.L."/>
            <person name="Ruprecht R.M."/>
        </authorList>
    </citation>
    <scope>NUCLEOTIDE SEQUENCE [LARGE SCALE GENOMIC DNA]</scope>
</reference>
<dbReference type="EMBL" id="MF063068">
    <property type="protein sequence ID" value="ARV77459.1"/>
    <property type="molecule type" value="Genomic_DNA"/>
</dbReference>